<gene>
    <name evidence="1" type="ORF">CPELLU_LOCUS17713</name>
</gene>
<dbReference type="OrthoDB" id="2442634at2759"/>
<proteinExistence type="predicted"/>
<keyword evidence="2" id="KW-1185">Reference proteome</keyword>
<dbReference type="Proteomes" id="UP000789759">
    <property type="component" value="Unassembled WGS sequence"/>
</dbReference>
<dbReference type="EMBL" id="CAJVQA010031220">
    <property type="protein sequence ID" value="CAG8800961.1"/>
    <property type="molecule type" value="Genomic_DNA"/>
</dbReference>
<organism evidence="1 2">
    <name type="scientific">Cetraspora pellucida</name>
    <dbReference type="NCBI Taxonomy" id="1433469"/>
    <lineage>
        <taxon>Eukaryota</taxon>
        <taxon>Fungi</taxon>
        <taxon>Fungi incertae sedis</taxon>
        <taxon>Mucoromycota</taxon>
        <taxon>Glomeromycotina</taxon>
        <taxon>Glomeromycetes</taxon>
        <taxon>Diversisporales</taxon>
        <taxon>Gigasporaceae</taxon>
        <taxon>Cetraspora</taxon>
    </lineage>
</organism>
<dbReference type="AlphaFoldDB" id="A0A9N9P8Z4"/>
<accession>A0A9N9P8Z4</accession>
<dbReference type="SUPFAM" id="SSF53098">
    <property type="entry name" value="Ribonuclease H-like"/>
    <property type="match status" value="1"/>
</dbReference>
<evidence type="ECO:0000313" key="1">
    <source>
        <dbReference type="EMBL" id="CAG8800961.1"/>
    </source>
</evidence>
<reference evidence="1" key="1">
    <citation type="submission" date="2021-06" db="EMBL/GenBank/DDBJ databases">
        <authorList>
            <person name="Kallberg Y."/>
            <person name="Tangrot J."/>
            <person name="Rosling A."/>
        </authorList>
    </citation>
    <scope>NUCLEOTIDE SEQUENCE</scope>
    <source>
        <strain evidence="1">FL966</strain>
    </source>
</reference>
<feature type="non-terminal residue" evidence="1">
    <location>
        <position position="1"/>
    </location>
</feature>
<dbReference type="InterPro" id="IPR012337">
    <property type="entry name" value="RNaseH-like_sf"/>
</dbReference>
<sequence length="106" mass="12428">LDTVILDKKSLYKNVLTKLDWNKLRQLVKILQLFKEATTTMSALEYLTSSMAVPLYYELFKILEEFKQKKTIPQWLILGCEAVMKKLLNYCNKTSLLHFIAIILDL</sequence>
<protein>
    <submittedName>
        <fullName evidence="1">13453_t:CDS:1</fullName>
    </submittedName>
</protein>
<name>A0A9N9P8Z4_9GLOM</name>
<evidence type="ECO:0000313" key="2">
    <source>
        <dbReference type="Proteomes" id="UP000789759"/>
    </source>
</evidence>
<comment type="caution">
    <text evidence="1">The sequence shown here is derived from an EMBL/GenBank/DDBJ whole genome shotgun (WGS) entry which is preliminary data.</text>
</comment>